<dbReference type="InterPro" id="IPR010645">
    <property type="entry name" value="MFS_4"/>
</dbReference>
<evidence type="ECO:0000256" key="2">
    <source>
        <dbReference type="ARBA" id="ARBA00022989"/>
    </source>
</evidence>
<dbReference type="Gene3D" id="1.20.1250.20">
    <property type="entry name" value="MFS general substrate transporter like domains"/>
    <property type="match status" value="1"/>
</dbReference>
<feature type="transmembrane region" description="Helical" evidence="4">
    <location>
        <begin position="80"/>
        <end position="103"/>
    </location>
</feature>
<feature type="transmembrane region" description="Helical" evidence="4">
    <location>
        <begin position="23"/>
        <end position="43"/>
    </location>
</feature>
<dbReference type="PROSITE" id="PS50850">
    <property type="entry name" value="MFS"/>
    <property type="match status" value="1"/>
</dbReference>
<feature type="transmembrane region" description="Helical" evidence="4">
    <location>
        <begin position="55"/>
        <end position="74"/>
    </location>
</feature>
<keyword evidence="1 4" id="KW-0812">Transmembrane</keyword>
<feature type="transmembrane region" description="Helical" evidence="4">
    <location>
        <begin position="225"/>
        <end position="244"/>
    </location>
</feature>
<evidence type="ECO:0000313" key="6">
    <source>
        <dbReference type="EMBL" id="KAA2234641.1"/>
    </source>
</evidence>
<dbReference type="PANTHER" id="PTHR23537">
    <property type="match status" value="1"/>
</dbReference>
<name>A0A5B2V6R2_9HYPH</name>
<dbReference type="SUPFAM" id="SSF103473">
    <property type="entry name" value="MFS general substrate transporter"/>
    <property type="match status" value="1"/>
</dbReference>
<feature type="transmembrane region" description="Helical" evidence="4">
    <location>
        <begin position="311"/>
        <end position="333"/>
    </location>
</feature>
<comment type="caution">
    <text evidence="6">The sequence shown here is derived from an EMBL/GenBank/DDBJ whole genome shotgun (WGS) entry which is preliminary data.</text>
</comment>
<feature type="transmembrane region" description="Helical" evidence="4">
    <location>
        <begin position="277"/>
        <end position="299"/>
    </location>
</feature>
<dbReference type="GO" id="GO:0005886">
    <property type="term" value="C:plasma membrane"/>
    <property type="evidence" value="ECO:0007669"/>
    <property type="project" value="TreeGrafter"/>
</dbReference>
<keyword evidence="2 4" id="KW-1133">Transmembrane helix</keyword>
<reference evidence="6 7" key="1">
    <citation type="submission" date="2019-09" db="EMBL/GenBank/DDBJ databases">
        <title>Salinarimonas rosea gen. nov., sp. nov., a new member of the a-2 subgroup of the Proteobacteria.</title>
        <authorList>
            <person name="Liu J."/>
        </authorList>
    </citation>
    <scope>NUCLEOTIDE SEQUENCE [LARGE SCALE GENOMIC DNA]</scope>
    <source>
        <strain evidence="6 7">BN140002</strain>
    </source>
</reference>
<reference evidence="6 7" key="2">
    <citation type="submission" date="2019-09" db="EMBL/GenBank/DDBJ databases">
        <authorList>
            <person name="Jin C."/>
        </authorList>
    </citation>
    <scope>NUCLEOTIDE SEQUENCE [LARGE SCALE GENOMIC DNA]</scope>
    <source>
        <strain evidence="6 7">BN140002</strain>
    </source>
</reference>
<evidence type="ECO:0000256" key="1">
    <source>
        <dbReference type="ARBA" id="ARBA00022692"/>
    </source>
</evidence>
<dbReference type="GO" id="GO:0022857">
    <property type="term" value="F:transmembrane transporter activity"/>
    <property type="evidence" value="ECO:0007669"/>
    <property type="project" value="InterPro"/>
</dbReference>
<protein>
    <submittedName>
        <fullName evidence="6">YbfB/YjiJ family MFS transporter</fullName>
    </submittedName>
</protein>
<sequence length="373" mass="36826">MGIGRFVYTPILPAMAAALDLSGAQGGLIAAANVLGYLAGALAASAPRLPGSRRAWLLGALAGSAGTTLLMAGSDTLGTFLALRFVAGVASAFALVFASALVLDRLAQAGRSGLSAVHFAGVGVGIAVSSVTVSAASDAGFDWRGLWVAAGLLSLVVLPAVALLVPPEAPGVGAVREGRGRLTIGRPFGFLLAAYFLFGLGYIVTATFLMTLVRGEPSLRAIEPAVWLTVGLAAIPSVAIWNVLGRRLGTLRAMALALVVEAAGVAASAPAFGAPGILAAAALLGATFIGITALGIAGARAFNPAAARQALALMTALFGLGSALAPPVAGLIADVTGEFTLASHLAAGALVAGAACAWAAHRSTRRGGPEPAP</sequence>
<dbReference type="Pfam" id="PF06779">
    <property type="entry name" value="MFS_4"/>
    <property type="match status" value="1"/>
</dbReference>
<evidence type="ECO:0000256" key="4">
    <source>
        <dbReference type="SAM" id="Phobius"/>
    </source>
</evidence>
<keyword evidence="3 4" id="KW-0472">Membrane</keyword>
<dbReference type="EMBL" id="VUOA01000047">
    <property type="protein sequence ID" value="KAA2234641.1"/>
    <property type="molecule type" value="Genomic_DNA"/>
</dbReference>
<feature type="transmembrane region" description="Helical" evidence="4">
    <location>
        <begin position="251"/>
        <end position="271"/>
    </location>
</feature>
<feature type="domain" description="Major facilitator superfamily (MFS) profile" evidence="5">
    <location>
        <begin position="1"/>
        <end position="365"/>
    </location>
</feature>
<proteinExistence type="predicted"/>
<dbReference type="InterPro" id="IPR036259">
    <property type="entry name" value="MFS_trans_sf"/>
</dbReference>
<dbReference type="OrthoDB" id="9797953at2"/>
<feature type="transmembrane region" description="Helical" evidence="4">
    <location>
        <begin position="115"/>
        <end position="135"/>
    </location>
</feature>
<feature type="transmembrane region" description="Helical" evidence="4">
    <location>
        <begin position="188"/>
        <end position="213"/>
    </location>
</feature>
<accession>A0A5B2V6R2</accession>
<organism evidence="6 7">
    <name type="scientific">Salinarimonas soli</name>
    <dbReference type="NCBI Taxonomy" id="1638099"/>
    <lineage>
        <taxon>Bacteria</taxon>
        <taxon>Pseudomonadati</taxon>
        <taxon>Pseudomonadota</taxon>
        <taxon>Alphaproteobacteria</taxon>
        <taxon>Hyphomicrobiales</taxon>
        <taxon>Salinarimonadaceae</taxon>
        <taxon>Salinarimonas</taxon>
    </lineage>
</organism>
<evidence type="ECO:0000313" key="7">
    <source>
        <dbReference type="Proteomes" id="UP000323142"/>
    </source>
</evidence>
<dbReference type="AlphaFoldDB" id="A0A5B2V6R2"/>
<feature type="transmembrane region" description="Helical" evidence="4">
    <location>
        <begin position="339"/>
        <end position="360"/>
    </location>
</feature>
<evidence type="ECO:0000256" key="3">
    <source>
        <dbReference type="ARBA" id="ARBA00023136"/>
    </source>
</evidence>
<dbReference type="PANTHER" id="PTHR23537:SF1">
    <property type="entry name" value="SUGAR TRANSPORTER"/>
    <property type="match status" value="1"/>
</dbReference>
<feature type="transmembrane region" description="Helical" evidence="4">
    <location>
        <begin position="147"/>
        <end position="167"/>
    </location>
</feature>
<dbReference type="InterPro" id="IPR020846">
    <property type="entry name" value="MFS_dom"/>
</dbReference>
<dbReference type="Proteomes" id="UP000323142">
    <property type="component" value="Unassembled WGS sequence"/>
</dbReference>
<evidence type="ECO:0000259" key="5">
    <source>
        <dbReference type="PROSITE" id="PS50850"/>
    </source>
</evidence>
<keyword evidence="7" id="KW-1185">Reference proteome</keyword>
<gene>
    <name evidence="6" type="ORF">F0L46_23725</name>
</gene>